<evidence type="ECO:0000259" key="2">
    <source>
        <dbReference type="PROSITE" id="PS50109"/>
    </source>
</evidence>
<dbReference type="PROSITE" id="PS50113">
    <property type="entry name" value="PAC"/>
    <property type="match status" value="1"/>
</dbReference>
<dbReference type="SMART" id="SM00387">
    <property type="entry name" value="HATPase_c"/>
    <property type="match status" value="1"/>
</dbReference>
<feature type="transmembrane region" description="Helical" evidence="1">
    <location>
        <begin position="31"/>
        <end position="50"/>
    </location>
</feature>
<dbReference type="InterPro" id="IPR011495">
    <property type="entry name" value="Sig_transdc_His_kin_sub2_dim/P"/>
</dbReference>
<accession>A0A8T8K9P0</accession>
<dbReference type="Pfam" id="PF07568">
    <property type="entry name" value="HisKA_2"/>
    <property type="match status" value="1"/>
</dbReference>
<keyword evidence="1" id="KW-1133">Transmembrane helix</keyword>
<dbReference type="SMART" id="SM00086">
    <property type="entry name" value="PAC"/>
    <property type="match status" value="1"/>
</dbReference>
<dbReference type="Pfam" id="PF02518">
    <property type="entry name" value="HATPase_c"/>
    <property type="match status" value="1"/>
</dbReference>
<dbReference type="PROSITE" id="PS50109">
    <property type="entry name" value="HIS_KIN"/>
    <property type="match status" value="1"/>
</dbReference>
<dbReference type="OrthoDB" id="8127at2157"/>
<feature type="domain" description="PAS" evidence="3">
    <location>
        <begin position="235"/>
        <end position="275"/>
    </location>
</feature>
<dbReference type="InterPro" id="IPR000014">
    <property type="entry name" value="PAS"/>
</dbReference>
<protein>
    <submittedName>
        <fullName evidence="5">PAS domain S-box protein</fullName>
    </submittedName>
</protein>
<feature type="transmembrane region" description="Helical" evidence="1">
    <location>
        <begin position="95"/>
        <end position="118"/>
    </location>
</feature>
<dbReference type="InterPro" id="IPR031621">
    <property type="entry name" value="HisKA_7TM"/>
</dbReference>
<dbReference type="InterPro" id="IPR036890">
    <property type="entry name" value="HATPase_C_sf"/>
</dbReference>
<dbReference type="EMBL" id="CP058560">
    <property type="protein sequence ID" value="QUH23813.1"/>
    <property type="molecule type" value="Genomic_DNA"/>
</dbReference>
<dbReference type="GeneID" id="64820819"/>
<dbReference type="InterPro" id="IPR000700">
    <property type="entry name" value="PAS-assoc_C"/>
</dbReference>
<feature type="transmembrane region" description="Helical" evidence="1">
    <location>
        <begin position="174"/>
        <end position="197"/>
    </location>
</feature>
<dbReference type="SUPFAM" id="SSF55874">
    <property type="entry name" value="ATPase domain of HSP90 chaperone/DNA topoisomerase II/histidine kinase"/>
    <property type="match status" value="1"/>
</dbReference>
<feature type="transmembrane region" description="Helical" evidence="1">
    <location>
        <begin position="6"/>
        <end position="24"/>
    </location>
</feature>
<dbReference type="NCBIfam" id="TIGR00229">
    <property type="entry name" value="sensory_box"/>
    <property type="match status" value="1"/>
</dbReference>
<dbReference type="Pfam" id="PF16927">
    <property type="entry name" value="HisKA_7TM"/>
    <property type="match status" value="1"/>
</dbReference>
<evidence type="ECO:0000259" key="3">
    <source>
        <dbReference type="PROSITE" id="PS50112"/>
    </source>
</evidence>
<feature type="domain" description="Histidine kinase" evidence="2">
    <location>
        <begin position="368"/>
        <end position="561"/>
    </location>
</feature>
<dbReference type="InterPro" id="IPR003594">
    <property type="entry name" value="HATPase_dom"/>
</dbReference>
<dbReference type="SUPFAM" id="SSF55785">
    <property type="entry name" value="PYP-like sensor domain (PAS domain)"/>
    <property type="match status" value="1"/>
</dbReference>
<feature type="domain" description="PAC" evidence="4">
    <location>
        <begin position="305"/>
        <end position="357"/>
    </location>
</feature>
<dbReference type="PANTHER" id="PTHR43065:SF23">
    <property type="entry name" value="SENSOR HISTIDINE KINASE PDTAS"/>
    <property type="match status" value="1"/>
</dbReference>
<evidence type="ECO:0000313" key="6">
    <source>
        <dbReference type="Proteomes" id="UP000681041"/>
    </source>
</evidence>
<sequence length="566" mass="64408">MNPYALISFLAFILCFFLGNFIYHKNTENQLNRWVAVLCILVGFLAFIEFEYRQAPTLEKAYFWLNLSTLWPFVPSLLLHISLIFTKNKILKNKIIYIIIYLPALIIFLLGFNTDLLIGGASQQYWGWTYEFPQNPLLFNLMSIWTLFAGFTAGTLCFIYYLKSYHLKRLQAKYIFTGLYLPLIVSLISDLVLPATSLRVPEMTMAMSTVGITFISYGIWKHKFPALTSAVVADKIVSTMSNFLLILDQNRNILTLNQAAADILEYEEQELVGKQGDIIFAQKNGLASLLKSTIDSDLSSLNSLINKESQLKTKKGEIIPVILSLSPIVDENSGLMGIVCIGSDIKDLKKAEDKIRTSLEEKEVLLQEVHHRVKNNLQIISSLLNLQSRYIQDEGDLELFRDSQSRVKSMAIIHEKLYKSNDFAHVDFKEYISSLTAYLFHYYSIDPDIIKLEVEVDNLMLSMDTAIPCGLIINELVSNSLKYAFPPGREGKVSIKLQSKNDQFLLEVADDGVGLPENLDFKKSKSLGLRLVLSLTSQINGNIKLIDDSGTKYEINFFEIEYKDRF</sequence>
<dbReference type="InterPro" id="IPR035965">
    <property type="entry name" value="PAS-like_dom_sf"/>
</dbReference>
<name>A0A8T8K9P0_9EURY</name>
<evidence type="ECO:0000256" key="1">
    <source>
        <dbReference type="SAM" id="Phobius"/>
    </source>
</evidence>
<feature type="transmembrane region" description="Helical" evidence="1">
    <location>
        <begin position="62"/>
        <end position="83"/>
    </location>
</feature>
<dbReference type="CDD" id="cd00130">
    <property type="entry name" value="PAS"/>
    <property type="match status" value="1"/>
</dbReference>
<dbReference type="KEGG" id="meme:HYG87_08600"/>
<keyword evidence="1" id="KW-0812">Transmembrane</keyword>
<keyword evidence="1" id="KW-0472">Membrane</keyword>
<reference evidence="5" key="1">
    <citation type="submission" date="2020-07" db="EMBL/GenBank/DDBJ databases">
        <title>Methanobacterium. sp. MethCan genome.</title>
        <authorList>
            <person name="Postec A."/>
            <person name="Quemeneur M."/>
        </authorList>
    </citation>
    <scope>NUCLEOTIDE SEQUENCE</scope>
    <source>
        <strain evidence="5">MethCAN</strain>
    </source>
</reference>
<dbReference type="PROSITE" id="PS50112">
    <property type="entry name" value="PAS"/>
    <property type="match status" value="1"/>
</dbReference>
<dbReference type="InterPro" id="IPR005467">
    <property type="entry name" value="His_kinase_dom"/>
</dbReference>
<evidence type="ECO:0000313" key="5">
    <source>
        <dbReference type="EMBL" id="QUH23813.1"/>
    </source>
</evidence>
<gene>
    <name evidence="5" type="ORF">HYG87_08600</name>
</gene>
<dbReference type="PANTHER" id="PTHR43065">
    <property type="entry name" value="SENSOR HISTIDINE KINASE"/>
    <property type="match status" value="1"/>
</dbReference>
<proteinExistence type="predicted"/>
<dbReference type="Pfam" id="PF13426">
    <property type="entry name" value="PAS_9"/>
    <property type="match status" value="1"/>
</dbReference>
<dbReference type="Proteomes" id="UP000681041">
    <property type="component" value="Chromosome"/>
</dbReference>
<dbReference type="AlphaFoldDB" id="A0A8T8K9P0"/>
<dbReference type="RefSeq" id="WP_211532770.1">
    <property type="nucleotide sequence ID" value="NZ_CP058560.1"/>
</dbReference>
<dbReference type="Gene3D" id="3.30.450.20">
    <property type="entry name" value="PAS domain"/>
    <property type="match status" value="1"/>
</dbReference>
<keyword evidence="6" id="KW-1185">Reference proteome</keyword>
<dbReference type="Gene3D" id="3.30.565.10">
    <property type="entry name" value="Histidine kinase-like ATPase, C-terminal domain"/>
    <property type="match status" value="1"/>
</dbReference>
<organism evidence="5 6">
    <name type="scientific">Methanobacterium alkalithermotolerans</name>
    <dbReference type="NCBI Taxonomy" id="2731220"/>
    <lineage>
        <taxon>Archaea</taxon>
        <taxon>Methanobacteriati</taxon>
        <taxon>Methanobacteriota</taxon>
        <taxon>Methanomada group</taxon>
        <taxon>Methanobacteria</taxon>
        <taxon>Methanobacteriales</taxon>
        <taxon>Methanobacteriaceae</taxon>
        <taxon>Methanobacterium</taxon>
    </lineage>
</organism>
<feature type="transmembrane region" description="Helical" evidence="1">
    <location>
        <begin position="138"/>
        <end position="162"/>
    </location>
</feature>
<evidence type="ECO:0000259" key="4">
    <source>
        <dbReference type="PROSITE" id="PS50113"/>
    </source>
</evidence>
<dbReference type="InterPro" id="IPR001610">
    <property type="entry name" value="PAC"/>
</dbReference>